<dbReference type="PROSITE" id="PS00572">
    <property type="entry name" value="GLYCOSYL_HYDROL_F1_1"/>
    <property type="match status" value="1"/>
</dbReference>
<accession>A0A829GYB6</accession>
<name>A0A829GYB6_LACPA</name>
<dbReference type="SUPFAM" id="SSF51445">
    <property type="entry name" value="(Trans)glycosidases"/>
    <property type="match status" value="1"/>
</dbReference>
<dbReference type="Gene3D" id="3.20.20.80">
    <property type="entry name" value="Glycosidases"/>
    <property type="match status" value="1"/>
</dbReference>
<dbReference type="GO" id="GO:0008422">
    <property type="term" value="F:beta-glucosidase activity"/>
    <property type="evidence" value="ECO:0007669"/>
    <property type="project" value="TreeGrafter"/>
</dbReference>
<dbReference type="GO" id="GO:0016052">
    <property type="term" value="P:carbohydrate catabolic process"/>
    <property type="evidence" value="ECO:0007669"/>
    <property type="project" value="TreeGrafter"/>
</dbReference>
<evidence type="ECO:0000256" key="3">
    <source>
        <dbReference type="ARBA" id="ARBA00023295"/>
    </source>
</evidence>
<dbReference type="PRINTS" id="PR00131">
    <property type="entry name" value="GLHYDRLASE1"/>
</dbReference>
<dbReference type="EMBL" id="ANKB01000011">
    <property type="protein sequence ID" value="EPC66056.1"/>
    <property type="molecule type" value="Genomic_DNA"/>
</dbReference>
<reference evidence="7 8" key="1">
    <citation type="journal article" date="2013" name="PLoS ONE">
        <title>Lactobacillus paracasei comparative genomics: towards species pan-genome definition and exploitation of diversity.</title>
        <authorList>
            <person name="Smokvina T."/>
            <person name="Wels M."/>
            <person name="Polka J."/>
            <person name="Chervaux C."/>
            <person name="Brisse S."/>
            <person name="Boekhorst J."/>
            <person name="van Hylckama Vlieg J.E."/>
            <person name="Siezen R.J."/>
        </authorList>
    </citation>
    <scope>NUCLEOTIDE SEQUENCE [LARGE SCALE GENOMIC DNA]</scope>
    <source>
        <strain evidence="7 8">Lpl14</strain>
    </source>
</reference>
<dbReference type="InterPro" id="IPR033132">
    <property type="entry name" value="GH_1_N_CS"/>
</dbReference>
<dbReference type="Proteomes" id="UP000014285">
    <property type="component" value="Unassembled WGS sequence"/>
</dbReference>
<keyword evidence="3 6" id="KW-0326">Glycosidase</keyword>
<dbReference type="NCBIfam" id="NF007154">
    <property type="entry name" value="PRK09589.1"/>
    <property type="match status" value="1"/>
</dbReference>
<dbReference type="InterPro" id="IPR017853">
    <property type="entry name" value="GH"/>
</dbReference>
<evidence type="ECO:0000256" key="4">
    <source>
        <dbReference type="PROSITE-ProRule" id="PRU10055"/>
    </source>
</evidence>
<comment type="caution">
    <text evidence="7">The sequence shown here is derived from an EMBL/GenBank/DDBJ whole genome shotgun (WGS) entry which is preliminary data.</text>
</comment>
<dbReference type="PROSITE" id="PS00653">
    <property type="entry name" value="GLYCOSYL_HYDROL_F1_2"/>
    <property type="match status" value="1"/>
</dbReference>
<protein>
    <submittedName>
        <fullName evidence="7">6-phospho-beta-glucosidase</fullName>
    </submittedName>
</protein>
<feature type="active site" description="Nucleophile" evidence="4">
    <location>
        <position position="375"/>
    </location>
</feature>
<evidence type="ECO:0000256" key="6">
    <source>
        <dbReference type="RuleBase" id="RU004468"/>
    </source>
</evidence>
<evidence type="ECO:0000256" key="5">
    <source>
        <dbReference type="RuleBase" id="RU003690"/>
    </source>
</evidence>
<comment type="similarity">
    <text evidence="1 5">Belongs to the glycosyl hydrolase 1 family.</text>
</comment>
<sequence length="478" mass="54742">MTAFPKGFLWGGAVAAHQFEGGWQAGGKGVSIADVMTAGDNENKRRITDGVQSGENYPNHDAIDYYHRYHEDDQLFADLGLNCFRTSIAWTRIFPNGDEEQPNEAGLKFYDDVFDDLLSHQIEPVITLSHFEMPYHLVKKYGGWRSRKVIDFFVKFATVVFDRYKDKVKYWMTFNEINNQVGMMNEWSLFTNSGLLIKPDEDKEAVMFQAAHYEAVASALAVQIGHRINPDFQIGCMVAMGPVYPATPNPNDVFKAERTMQTNYYLADVQVKGKYPAFLDRYFDRHAFNLDITLEDRDVLLAGKVDYIGFSYYASHVTEASQDEPTDFITMGHNREVKNSTLQRSDWGWEIDPVGLRYALNWFSDRYEVPLFIVENGFGAFDKINQDGHIQDDYRIDYLRQHINQMRLAVEVDGVKLMGYTPWGIIDLVSAGTGQMEKRYGVIYVDKDDQGKGTLARSKKASFDWFQKVIRSNGDDLA</sequence>
<gene>
    <name evidence="7" type="ORF">Lpl14_04637</name>
</gene>
<organism evidence="7 8">
    <name type="scientific">Lacticaseibacillus paracasei subsp. tolerans Lpl14</name>
    <dbReference type="NCBI Taxonomy" id="1256229"/>
    <lineage>
        <taxon>Bacteria</taxon>
        <taxon>Bacillati</taxon>
        <taxon>Bacillota</taxon>
        <taxon>Bacilli</taxon>
        <taxon>Lactobacillales</taxon>
        <taxon>Lactobacillaceae</taxon>
        <taxon>Lacticaseibacillus</taxon>
    </lineage>
</organism>
<dbReference type="PANTHER" id="PTHR10353:SF85">
    <property type="entry name" value="ARYL-PHOSPHO-BETA-D-GLUCOSIDASE BGLA"/>
    <property type="match status" value="1"/>
</dbReference>
<evidence type="ECO:0000313" key="7">
    <source>
        <dbReference type="EMBL" id="EPC66056.1"/>
    </source>
</evidence>
<evidence type="ECO:0000256" key="2">
    <source>
        <dbReference type="ARBA" id="ARBA00022801"/>
    </source>
</evidence>
<evidence type="ECO:0000256" key="1">
    <source>
        <dbReference type="ARBA" id="ARBA00010838"/>
    </source>
</evidence>
<dbReference type="Pfam" id="PF00232">
    <property type="entry name" value="Glyco_hydro_1"/>
    <property type="match status" value="1"/>
</dbReference>
<dbReference type="PANTHER" id="PTHR10353">
    <property type="entry name" value="GLYCOSYL HYDROLASE"/>
    <property type="match status" value="1"/>
</dbReference>
<evidence type="ECO:0000313" key="8">
    <source>
        <dbReference type="Proteomes" id="UP000014285"/>
    </source>
</evidence>
<dbReference type="GO" id="GO:0005829">
    <property type="term" value="C:cytosol"/>
    <property type="evidence" value="ECO:0007669"/>
    <property type="project" value="TreeGrafter"/>
</dbReference>
<dbReference type="AlphaFoldDB" id="A0A829GYB6"/>
<dbReference type="InterPro" id="IPR018120">
    <property type="entry name" value="Glyco_hydro_1_AS"/>
</dbReference>
<proteinExistence type="inferred from homology"/>
<dbReference type="RefSeq" id="WP_016372893.1">
    <property type="nucleotide sequence ID" value="NZ_ANKB01000011.1"/>
</dbReference>
<dbReference type="FunFam" id="3.20.20.80:FF:000004">
    <property type="entry name" value="Beta-glucosidase 6-phospho-beta-glucosidase"/>
    <property type="match status" value="1"/>
</dbReference>
<keyword evidence="2 6" id="KW-0378">Hydrolase</keyword>
<dbReference type="InterPro" id="IPR001360">
    <property type="entry name" value="Glyco_hydro_1"/>
</dbReference>